<sequence>MTDNNQAKKIGGADEMKDLNDVAKNLSPAQLRIAAHIDANLTPEKLEEIERYIESRKQD</sequence>
<dbReference type="Proteomes" id="UP000292886">
    <property type="component" value="Chromosome"/>
</dbReference>
<dbReference type="EMBL" id="CP037940">
    <property type="protein sequence ID" value="QBO35418.1"/>
    <property type="molecule type" value="Genomic_DNA"/>
</dbReference>
<accession>A0A4P6YRX3</accession>
<dbReference type="RefSeq" id="WP_133362498.1">
    <property type="nucleotide sequence ID" value="NZ_CP037940.1"/>
</dbReference>
<evidence type="ECO:0000313" key="2">
    <source>
        <dbReference type="Proteomes" id="UP000292886"/>
    </source>
</evidence>
<name>A0A4P6YRX3_9LACO</name>
<reference evidence="2" key="1">
    <citation type="submission" date="2019-03" db="EMBL/GenBank/DDBJ databases">
        <title>Weissella sp. 26KH-42 Genome sequencing.</title>
        <authorList>
            <person name="Heo J."/>
            <person name="Kim S.-J."/>
            <person name="Kim J.-S."/>
            <person name="Hong S.-B."/>
            <person name="Kwon S.-W."/>
        </authorList>
    </citation>
    <scope>NUCLEOTIDE SEQUENCE [LARGE SCALE GENOMIC DNA]</scope>
    <source>
        <strain evidence="2">26KH-42</strain>
    </source>
</reference>
<evidence type="ECO:0000313" key="1">
    <source>
        <dbReference type="EMBL" id="QBO35418.1"/>
    </source>
</evidence>
<keyword evidence="2" id="KW-1185">Reference proteome</keyword>
<dbReference type="AlphaFoldDB" id="A0A4P6YRX3"/>
<organism evidence="1 2">
    <name type="scientific">Periweissella cryptocerci</name>
    <dbReference type="NCBI Taxonomy" id="2506420"/>
    <lineage>
        <taxon>Bacteria</taxon>
        <taxon>Bacillati</taxon>
        <taxon>Bacillota</taxon>
        <taxon>Bacilli</taxon>
        <taxon>Lactobacillales</taxon>
        <taxon>Lactobacillaceae</taxon>
        <taxon>Periweissella</taxon>
    </lineage>
</organism>
<gene>
    <name evidence="1" type="ORF">EQG49_02525</name>
</gene>
<proteinExistence type="predicted"/>
<protein>
    <submittedName>
        <fullName evidence="1">Uncharacterized protein</fullName>
    </submittedName>
</protein>
<dbReference type="KEGG" id="wei:EQG49_02525"/>